<keyword evidence="1" id="KW-0812">Transmembrane</keyword>
<accession>A0ABQ3E129</accession>
<organism evidence="2 3">
    <name type="scientific">Pseudovibrio japonicus</name>
    <dbReference type="NCBI Taxonomy" id="366534"/>
    <lineage>
        <taxon>Bacteria</taxon>
        <taxon>Pseudomonadati</taxon>
        <taxon>Pseudomonadota</taxon>
        <taxon>Alphaproteobacteria</taxon>
        <taxon>Hyphomicrobiales</taxon>
        <taxon>Stappiaceae</taxon>
        <taxon>Pseudovibrio</taxon>
    </lineage>
</organism>
<keyword evidence="1" id="KW-1133">Transmembrane helix</keyword>
<reference evidence="3" key="1">
    <citation type="journal article" date="2019" name="Int. J. Syst. Evol. Microbiol.">
        <title>The Global Catalogue of Microorganisms (GCM) 10K type strain sequencing project: providing services to taxonomists for standard genome sequencing and annotation.</title>
        <authorList>
            <consortium name="The Broad Institute Genomics Platform"/>
            <consortium name="The Broad Institute Genome Sequencing Center for Infectious Disease"/>
            <person name="Wu L."/>
            <person name="Ma J."/>
        </authorList>
    </citation>
    <scope>NUCLEOTIDE SEQUENCE [LARGE SCALE GENOMIC DNA]</scope>
    <source>
        <strain evidence="3">KCTC 12861</strain>
    </source>
</reference>
<evidence type="ECO:0000256" key="1">
    <source>
        <dbReference type="SAM" id="Phobius"/>
    </source>
</evidence>
<keyword evidence="1" id="KW-0472">Membrane</keyword>
<evidence type="ECO:0000313" key="3">
    <source>
        <dbReference type="Proteomes" id="UP000637980"/>
    </source>
</evidence>
<keyword evidence="3" id="KW-1185">Reference proteome</keyword>
<gene>
    <name evidence="2" type="ORF">GCM10007094_03560</name>
</gene>
<comment type="caution">
    <text evidence="2">The sequence shown here is derived from an EMBL/GenBank/DDBJ whole genome shotgun (WGS) entry which is preliminary data.</text>
</comment>
<dbReference type="EMBL" id="BMXE01000001">
    <property type="protein sequence ID" value="GHB19014.1"/>
    <property type="molecule type" value="Genomic_DNA"/>
</dbReference>
<feature type="transmembrane region" description="Helical" evidence="1">
    <location>
        <begin position="17"/>
        <end position="38"/>
    </location>
</feature>
<evidence type="ECO:0000313" key="2">
    <source>
        <dbReference type="EMBL" id="GHB19014.1"/>
    </source>
</evidence>
<proteinExistence type="predicted"/>
<sequence>MGSGAMQPESSRSFQDLVIVAVRVVLGLGFMVFSAYVLIEAALALYELDLIGMVSAYFLFFCTVGLGPFFWPFSWPFGEEH</sequence>
<dbReference type="RefSeq" id="WP_189434813.1">
    <property type="nucleotide sequence ID" value="NZ_BMXE01000001.1"/>
</dbReference>
<name>A0ABQ3E129_9HYPH</name>
<protein>
    <submittedName>
        <fullName evidence="2">Uncharacterized protein</fullName>
    </submittedName>
</protein>
<feature type="transmembrane region" description="Helical" evidence="1">
    <location>
        <begin position="50"/>
        <end position="71"/>
    </location>
</feature>
<dbReference type="Proteomes" id="UP000637980">
    <property type="component" value="Unassembled WGS sequence"/>
</dbReference>